<name>A0ABD2YAI6_9GENT</name>
<protein>
    <submittedName>
        <fullName evidence="2">Uncharacterized protein</fullName>
    </submittedName>
</protein>
<dbReference type="PANTHER" id="PTHR35995:SF1">
    <property type="entry name" value="OS04G0690500 PROTEIN"/>
    <property type="match status" value="1"/>
</dbReference>
<keyword evidence="3" id="KW-1185">Reference proteome</keyword>
<evidence type="ECO:0000256" key="1">
    <source>
        <dbReference type="SAM" id="MobiDB-lite"/>
    </source>
</evidence>
<dbReference type="PANTHER" id="PTHR35995">
    <property type="entry name" value="OS04G0690500 PROTEIN"/>
    <property type="match status" value="1"/>
</dbReference>
<sequence length="212" mass="24542">MNEYRDDKTCYFHPREVVIGICALCLNERLLVLASQQEQQLHQPNNTTHHHTTHTFTQHSRRNNPKNLGPRIFALSSLFNRLDLRHRKSDDQYSESPASQEDSFISIKFEDNGAASWEKNTHVLPKKSPQQYNMALKQSFGKGGDEGVIKAVIEHPKPHGSLRWRKRIGDMFQLIRWKKTGKGNVCHVGTKIDGVKVRHGWIRALTKRRTKE</sequence>
<feature type="region of interest" description="Disordered" evidence="1">
    <location>
        <begin position="41"/>
        <end position="67"/>
    </location>
</feature>
<dbReference type="Proteomes" id="UP001630127">
    <property type="component" value="Unassembled WGS sequence"/>
</dbReference>
<comment type="caution">
    <text evidence="2">The sequence shown here is derived from an EMBL/GenBank/DDBJ whole genome shotgun (WGS) entry which is preliminary data.</text>
</comment>
<feature type="compositionally biased region" description="Basic residues" evidence="1">
    <location>
        <begin position="48"/>
        <end position="64"/>
    </location>
</feature>
<organism evidence="2 3">
    <name type="scientific">Cinchona calisaya</name>
    <dbReference type="NCBI Taxonomy" id="153742"/>
    <lineage>
        <taxon>Eukaryota</taxon>
        <taxon>Viridiplantae</taxon>
        <taxon>Streptophyta</taxon>
        <taxon>Embryophyta</taxon>
        <taxon>Tracheophyta</taxon>
        <taxon>Spermatophyta</taxon>
        <taxon>Magnoliopsida</taxon>
        <taxon>eudicotyledons</taxon>
        <taxon>Gunneridae</taxon>
        <taxon>Pentapetalae</taxon>
        <taxon>asterids</taxon>
        <taxon>lamiids</taxon>
        <taxon>Gentianales</taxon>
        <taxon>Rubiaceae</taxon>
        <taxon>Cinchonoideae</taxon>
        <taxon>Cinchoneae</taxon>
        <taxon>Cinchona</taxon>
    </lineage>
</organism>
<proteinExistence type="predicted"/>
<evidence type="ECO:0000313" key="2">
    <source>
        <dbReference type="EMBL" id="KAL3504170.1"/>
    </source>
</evidence>
<gene>
    <name evidence="2" type="ORF">ACH5RR_034011</name>
</gene>
<dbReference type="Pfam" id="PF05340">
    <property type="entry name" value="DUF740"/>
    <property type="match status" value="1"/>
</dbReference>
<evidence type="ECO:0000313" key="3">
    <source>
        <dbReference type="Proteomes" id="UP001630127"/>
    </source>
</evidence>
<dbReference type="InterPro" id="IPR008004">
    <property type="entry name" value="OCTOPUS-like"/>
</dbReference>
<accession>A0ABD2YAI6</accession>
<dbReference type="EMBL" id="JBJUIK010000014">
    <property type="protein sequence ID" value="KAL3504170.1"/>
    <property type="molecule type" value="Genomic_DNA"/>
</dbReference>
<reference evidence="2 3" key="1">
    <citation type="submission" date="2024-11" db="EMBL/GenBank/DDBJ databases">
        <title>A near-complete genome assembly of Cinchona calisaya.</title>
        <authorList>
            <person name="Lian D.C."/>
            <person name="Zhao X.W."/>
            <person name="Wei L."/>
        </authorList>
    </citation>
    <scope>NUCLEOTIDE SEQUENCE [LARGE SCALE GENOMIC DNA]</scope>
    <source>
        <tissue evidence="2">Nenye</tissue>
    </source>
</reference>
<dbReference type="AlphaFoldDB" id="A0ABD2YAI6"/>